<dbReference type="RefSeq" id="WP_055683627.1">
    <property type="nucleotide sequence ID" value="NZ_CXPG01000021.1"/>
</dbReference>
<keyword evidence="8" id="KW-0249">Electron transport</keyword>
<evidence type="ECO:0000256" key="10">
    <source>
        <dbReference type="ARBA" id="ARBA00023004"/>
    </source>
</evidence>
<keyword evidence="16" id="KW-1185">Reference proteome</keyword>
<keyword evidence="5" id="KW-0349">Heme</keyword>
<feature type="transmembrane region" description="Helical" evidence="13">
    <location>
        <begin position="91"/>
        <end position="116"/>
    </location>
</feature>
<dbReference type="SUPFAM" id="SSF81342">
    <property type="entry name" value="Transmembrane di-heme cytochromes"/>
    <property type="match status" value="1"/>
</dbReference>
<evidence type="ECO:0000256" key="3">
    <source>
        <dbReference type="ARBA" id="ARBA00022448"/>
    </source>
</evidence>
<dbReference type="GO" id="GO:0046872">
    <property type="term" value="F:metal ion binding"/>
    <property type="evidence" value="ECO:0007669"/>
    <property type="project" value="UniProtKB-KW"/>
</dbReference>
<evidence type="ECO:0000256" key="1">
    <source>
        <dbReference type="ARBA" id="ARBA00001970"/>
    </source>
</evidence>
<evidence type="ECO:0000256" key="12">
    <source>
        <dbReference type="ARBA" id="ARBA00037975"/>
    </source>
</evidence>
<evidence type="ECO:0000256" key="6">
    <source>
        <dbReference type="ARBA" id="ARBA00022692"/>
    </source>
</evidence>
<dbReference type="InterPro" id="IPR016174">
    <property type="entry name" value="Di-haem_cyt_TM"/>
</dbReference>
<evidence type="ECO:0000256" key="4">
    <source>
        <dbReference type="ARBA" id="ARBA00022475"/>
    </source>
</evidence>
<accession>A0A0M6XWE9</accession>
<keyword evidence="4" id="KW-1003">Cell membrane</keyword>
<evidence type="ECO:0000259" key="14">
    <source>
        <dbReference type="SMART" id="SM00867"/>
    </source>
</evidence>
<evidence type="ECO:0000256" key="8">
    <source>
        <dbReference type="ARBA" id="ARBA00022982"/>
    </source>
</evidence>
<proteinExistence type="inferred from homology"/>
<dbReference type="OrthoDB" id="1247465at2"/>
<dbReference type="Gene3D" id="2.40.128.110">
    <property type="entry name" value="Lipid/polyisoprenoid-binding, YceI-like"/>
    <property type="match status" value="1"/>
</dbReference>
<dbReference type="Pfam" id="PF04264">
    <property type="entry name" value="YceI"/>
    <property type="match status" value="1"/>
</dbReference>
<feature type="transmembrane region" description="Helical" evidence="13">
    <location>
        <begin position="59"/>
        <end position="79"/>
    </location>
</feature>
<gene>
    <name evidence="15" type="primary">yceJ</name>
    <name evidence="15" type="ORF">JAN5088_03047</name>
</gene>
<dbReference type="AlphaFoldDB" id="A0A0M6XWE9"/>
<protein>
    <recommendedName>
        <fullName evidence="14">Lipid/polyisoprenoid-binding YceI-like domain-containing protein</fullName>
    </recommendedName>
</protein>
<dbReference type="Pfam" id="PF01292">
    <property type="entry name" value="Ni_hydr_CYTB"/>
    <property type="match status" value="1"/>
</dbReference>
<dbReference type="GO" id="GO:0009055">
    <property type="term" value="F:electron transfer activity"/>
    <property type="evidence" value="ECO:0007669"/>
    <property type="project" value="InterPro"/>
</dbReference>
<dbReference type="InterPro" id="IPR007372">
    <property type="entry name" value="Lipid/polyisoprenoid-bd_YceI"/>
</dbReference>
<dbReference type="EMBL" id="CXPG01000021">
    <property type="protein sequence ID" value="CTQ34254.1"/>
    <property type="molecule type" value="Genomic_DNA"/>
</dbReference>
<evidence type="ECO:0000256" key="2">
    <source>
        <dbReference type="ARBA" id="ARBA00004651"/>
    </source>
</evidence>
<evidence type="ECO:0000313" key="16">
    <source>
        <dbReference type="Proteomes" id="UP000048908"/>
    </source>
</evidence>
<comment type="similarity">
    <text evidence="12">Belongs to the cytochrome b561 family.</text>
</comment>
<dbReference type="PANTHER" id="PTHR30529">
    <property type="entry name" value="CYTOCHROME B561"/>
    <property type="match status" value="1"/>
</dbReference>
<name>A0A0M6XWE9_9RHOB</name>
<dbReference type="Gene3D" id="1.20.950.20">
    <property type="entry name" value="Transmembrane di-heme cytochromes, Chain C"/>
    <property type="match status" value="1"/>
</dbReference>
<evidence type="ECO:0000256" key="7">
    <source>
        <dbReference type="ARBA" id="ARBA00022723"/>
    </source>
</evidence>
<sequence length="404" mass="42690">MIRRTEATNTEATYGWVERAFHWSIAVLILTALVLGKLASDAPYASDAELSRKAFLFSFHKTVGVTIFLVALARIVWAVSQPRPKPLHGGIEGFAAAAVHWLLYGSLVLVPLLGWAHHATSQGFAPIWWPYGVLPDLPKDPVLSERLGILHVIFVRVLVVSLLLHIAGTLKHIVIDRDKTFARMWSGAEPETLSAARPHVLPVAVAGTVWAIALGVGLALTPPEGTAAPAGSTAVGGASNWTVEEGTLSISVTQMGSAVTGSFADWQAAIDFDETPLTDGTNGTVEVSVATGSLTLGSVSTQATSADFLSSEAFPTATFDAAIRAEGEGYVADGTLDLRGVTIPLVMPFTLDLEGDRAVMAGQVMLDRRDFGMGETYPDESSVGFGVTVDVALTAVRSDAVTDR</sequence>
<evidence type="ECO:0000256" key="5">
    <source>
        <dbReference type="ARBA" id="ARBA00022617"/>
    </source>
</evidence>
<dbReference type="GO" id="GO:0020037">
    <property type="term" value="F:heme binding"/>
    <property type="evidence" value="ECO:0007669"/>
    <property type="project" value="TreeGrafter"/>
</dbReference>
<keyword evidence="6 13" id="KW-0812">Transmembrane</keyword>
<comment type="subcellular location">
    <subcellularLocation>
        <location evidence="2">Cell membrane</location>
        <topology evidence="2">Multi-pass membrane protein</topology>
    </subcellularLocation>
</comment>
<evidence type="ECO:0000256" key="9">
    <source>
        <dbReference type="ARBA" id="ARBA00022989"/>
    </source>
</evidence>
<keyword evidence="11 13" id="KW-0472">Membrane</keyword>
<dbReference type="InterPro" id="IPR052168">
    <property type="entry name" value="Cytochrome_b561_oxidase"/>
</dbReference>
<organism evidence="15 16">
    <name type="scientific">Jannaschia rubra</name>
    <dbReference type="NCBI Taxonomy" id="282197"/>
    <lineage>
        <taxon>Bacteria</taxon>
        <taxon>Pseudomonadati</taxon>
        <taxon>Pseudomonadota</taxon>
        <taxon>Alphaproteobacteria</taxon>
        <taxon>Rhodobacterales</taxon>
        <taxon>Roseobacteraceae</taxon>
        <taxon>Jannaschia</taxon>
    </lineage>
</organism>
<evidence type="ECO:0000313" key="15">
    <source>
        <dbReference type="EMBL" id="CTQ34254.1"/>
    </source>
</evidence>
<feature type="transmembrane region" description="Helical" evidence="13">
    <location>
        <begin position="20"/>
        <end position="39"/>
    </location>
</feature>
<dbReference type="Proteomes" id="UP000048908">
    <property type="component" value="Unassembled WGS sequence"/>
</dbReference>
<dbReference type="GO" id="GO:0005886">
    <property type="term" value="C:plasma membrane"/>
    <property type="evidence" value="ECO:0007669"/>
    <property type="project" value="UniProtKB-SubCell"/>
</dbReference>
<keyword evidence="3" id="KW-0813">Transport</keyword>
<dbReference type="SMART" id="SM00867">
    <property type="entry name" value="YceI"/>
    <property type="match status" value="1"/>
</dbReference>
<comment type="cofactor">
    <cofactor evidence="1">
        <name>heme b</name>
        <dbReference type="ChEBI" id="CHEBI:60344"/>
    </cofactor>
</comment>
<feature type="transmembrane region" description="Helical" evidence="13">
    <location>
        <begin position="147"/>
        <end position="167"/>
    </location>
</feature>
<dbReference type="InterPro" id="IPR011577">
    <property type="entry name" value="Cyt_b561_bac/Ni-Hgenase"/>
</dbReference>
<keyword evidence="7" id="KW-0479">Metal-binding</keyword>
<dbReference type="SUPFAM" id="SSF101874">
    <property type="entry name" value="YceI-like"/>
    <property type="match status" value="1"/>
</dbReference>
<keyword evidence="9 13" id="KW-1133">Transmembrane helix</keyword>
<evidence type="ECO:0000256" key="11">
    <source>
        <dbReference type="ARBA" id="ARBA00023136"/>
    </source>
</evidence>
<evidence type="ECO:0000256" key="13">
    <source>
        <dbReference type="SAM" id="Phobius"/>
    </source>
</evidence>
<dbReference type="STRING" id="282197.SAMN04488517_10390"/>
<dbReference type="GO" id="GO:0022904">
    <property type="term" value="P:respiratory electron transport chain"/>
    <property type="evidence" value="ECO:0007669"/>
    <property type="project" value="InterPro"/>
</dbReference>
<dbReference type="PANTHER" id="PTHR30529:SF6">
    <property type="entry name" value="BLL0291 PROTEIN"/>
    <property type="match status" value="1"/>
</dbReference>
<feature type="transmembrane region" description="Helical" evidence="13">
    <location>
        <begin position="200"/>
        <end position="220"/>
    </location>
</feature>
<keyword evidence="10" id="KW-0408">Iron</keyword>
<feature type="domain" description="Lipid/polyisoprenoid-binding YceI-like" evidence="14">
    <location>
        <begin position="240"/>
        <end position="396"/>
    </location>
</feature>
<reference evidence="15 16" key="1">
    <citation type="submission" date="2015-07" db="EMBL/GenBank/DDBJ databases">
        <authorList>
            <person name="Noorani M."/>
        </authorList>
    </citation>
    <scope>NUCLEOTIDE SEQUENCE [LARGE SCALE GENOMIC DNA]</scope>
    <source>
        <strain evidence="15 16">CECT 5088</strain>
    </source>
</reference>
<dbReference type="InterPro" id="IPR036761">
    <property type="entry name" value="TTHA0802/YceI-like_sf"/>
</dbReference>